<dbReference type="InterPro" id="IPR011047">
    <property type="entry name" value="Quinoprotein_ADH-like_sf"/>
</dbReference>
<keyword evidence="3" id="KW-0732">Signal</keyword>
<name>A0A9D2J0U7_9BACE</name>
<gene>
    <name evidence="5" type="ORF">H9814_00895</name>
</gene>
<evidence type="ECO:0000259" key="4">
    <source>
        <dbReference type="Pfam" id="PF07495"/>
    </source>
</evidence>
<dbReference type="InterPro" id="IPR013783">
    <property type="entry name" value="Ig-like_fold"/>
</dbReference>
<keyword evidence="2" id="KW-0472">Membrane</keyword>
<accession>A0A9D2J0U7</accession>
<dbReference type="InterPro" id="IPR011123">
    <property type="entry name" value="Y_Y_Y"/>
</dbReference>
<dbReference type="InterPro" id="IPR015943">
    <property type="entry name" value="WD40/YVTN_repeat-like_dom_sf"/>
</dbReference>
<dbReference type="Proteomes" id="UP000824028">
    <property type="component" value="Unassembled WGS sequence"/>
</dbReference>
<dbReference type="Gene3D" id="1.10.10.10">
    <property type="entry name" value="Winged helix-like DNA-binding domain superfamily/Winged helix DNA-binding domain"/>
    <property type="match status" value="1"/>
</dbReference>
<dbReference type="SUPFAM" id="SSF46894">
    <property type="entry name" value="C-terminal effector domain of the bipartite response regulators"/>
    <property type="match status" value="1"/>
</dbReference>
<evidence type="ECO:0000313" key="6">
    <source>
        <dbReference type="Proteomes" id="UP000824028"/>
    </source>
</evidence>
<comment type="caution">
    <text evidence="5">The sequence shown here is derived from an EMBL/GenBank/DDBJ whole genome shotgun (WGS) entry which is preliminary data.</text>
</comment>
<dbReference type="Gene3D" id="2.60.40.10">
    <property type="entry name" value="Immunoglobulins"/>
    <property type="match status" value="1"/>
</dbReference>
<dbReference type="Gene3D" id="2.130.10.10">
    <property type="entry name" value="YVTN repeat-like/Quinoprotein amine dehydrogenase"/>
    <property type="match status" value="1"/>
</dbReference>
<dbReference type="EMBL" id="DXBX01000006">
    <property type="protein sequence ID" value="HIZ32092.1"/>
    <property type="molecule type" value="Genomic_DNA"/>
</dbReference>
<reference evidence="5" key="1">
    <citation type="journal article" date="2021" name="PeerJ">
        <title>Extensive microbial diversity within the chicken gut microbiome revealed by metagenomics and culture.</title>
        <authorList>
            <person name="Gilroy R."/>
            <person name="Ravi A."/>
            <person name="Getino M."/>
            <person name="Pursley I."/>
            <person name="Horton D.L."/>
            <person name="Alikhan N.F."/>
            <person name="Baker D."/>
            <person name="Gharbi K."/>
            <person name="Hall N."/>
            <person name="Watson M."/>
            <person name="Adriaenssens E.M."/>
            <person name="Foster-Nyarko E."/>
            <person name="Jarju S."/>
            <person name="Secka A."/>
            <person name="Antonio M."/>
            <person name="Oren A."/>
            <person name="Chaudhuri R.R."/>
            <person name="La Ragione R."/>
            <person name="Hildebrand F."/>
            <person name="Pallen M.J."/>
        </authorList>
    </citation>
    <scope>NUCLEOTIDE SEQUENCE</scope>
    <source>
        <strain evidence="5">ChiHjej9B8-1298</strain>
    </source>
</reference>
<evidence type="ECO:0000256" key="1">
    <source>
        <dbReference type="SAM" id="Coils"/>
    </source>
</evidence>
<sequence>MTILLRYLSLTLLCVFLSAICSSLLAQQQKPHVINYARAQYGAASKNWAVGQDEKGVMYFANDAGLLESDGMDWHLYACPGNPLVRALAVRSHDVVYTGGDAELGCWRRDCTGRLSYTSFLELLPGGRTDNESFWRVGIDGEYVYFQSFSHIYIYDGTGLRTVDVPGGFLFLHQVRDEWWIQEMYGSLYRLKDGRLTRVEGTEFLNGSLVRVMLPYGDDRYVVGTAGGELYLYDGKDRFVPWNDRLFAQLRGKELNCGIFASCRGSYYLGTLLDGIYEVDVQGRLLNHFSTDNLLQNNTILSLYEDKRHNVWAALDRGLSYMRYTPGLSYYVTADRNPSSVYAAVRWHDYLLVGTNQGVFYTSADKVADLDMFSSLRLLEGTQGQVWDFRLTQEGRLYCCHNSGLLELTPDLQVRRPYRIDTGVYRMLESTINGRQVQVIVTYTDLYVYEVATRRLNVVKQVKDPIIDAAVDHTGNIWLETVRRGVWKCRLTDELDAFRYYTYYGHETDPALPADISLFRCSGRIVFLAGNRFYTYDENVDRLLPDKRLNDCFAGVGDLKSIVPIDAERSWAVTSTSIFRFRYDGYIARIEEAYRVETDDLSLINEYENICVLDDSTSLVCLDAGFILHNGWRVPSQAIQPAAPFLEFVQAGKSTGRGYMDLRENIRIPYFDNSITVGFTIDGAFAGNLSAECLLEGVDSTWTSTGRVNRVTYTRLPSGHYTLRLRATDGLGNYSPDTILPFTIRRPWWRTVWAGLGALVLLILLFFVAYRLMRHRLQVRHLRRLKAEEAERLRLQNEQLQDELEQKNAELFTQASFIIRKNELILKLKELVDELLGKNTQKALLPLFRHINGLLADNLDAEADWQTFLIQFEQKHHNFFKKLKEAYPQLTSGDLRLCACLKLNMDTKDIASLMNLSIRAVENNRYRLRKKLNLQSSQNLNEFFLTID</sequence>
<feature type="coiled-coil region" evidence="1">
    <location>
        <begin position="783"/>
        <end position="810"/>
    </location>
</feature>
<evidence type="ECO:0000256" key="2">
    <source>
        <dbReference type="SAM" id="Phobius"/>
    </source>
</evidence>
<feature type="chain" id="PRO_5039525643" description="Two component regulator three Y domain-containing protein" evidence="3">
    <location>
        <begin position="27"/>
        <end position="948"/>
    </location>
</feature>
<dbReference type="CDD" id="cd00146">
    <property type="entry name" value="PKD"/>
    <property type="match status" value="1"/>
</dbReference>
<feature type="domain" description="Two component regulator three Y" evidence="4">
    <location>
        <begin position="695"/>
        <end position="744"/>
    </location>
</feature>
<evidence type="ECO:0000256" key="3">
    <source>
        <dbReference type="SAM" id="SignalP"/>
    </source>
</evidence>
<keyword evidence="2" id="KW-0812">Transmembrane</keyword>
<dbReference type="GO" id="GO:0003677">
    <property type="term" value="F:DNA binding"/>
    <property type="evidence" value="ECO:0007669"/>
    <property type="project" value="InterPro"/>
</dbReference>
<protein>
    <recommendedName>
        <fullName evidence="4">Two component regulator three Y domain-containing protein</fullName>
    </recommendedName>
</protein>
<feature type="signal peptide" evidence="3">
    <location>
        <begin position="1"/>
        <end position="26"/>
    </location>
</feature>
<keyword evidence="1" id="KW-0175">Coiled coil</keyword>
<reference evidence="5" key="2">
    <citation type="submission" date="2021-04" db="EMBL/GenBank/DDBJ databases">
        <authorList>
            <person name="Gilroy R."/>
        </authorList>
    </citation>
    <scope>NUCLEOTIDE SEQUENCE</scope>
    <source>
        <strain evidence="5">ChiHjej9B8-1298</strain>
    </source>
</reference>
<evidence type="ECO:0000313" key="5">
    <source>
        <dbReference type="EMBL" id="HIZ32092.1"/>
    </source>
</evidence>
<proteinExistence type="predicted"/>
<feature type="transmembrane region" description="Helical" evidence="2">
    <location>
        <begin position="752"/>
        <end position="773"/>
    </location>
</feature>
<dbReference type="GO" id="GO:0006355">
    <property type="term" value="P:regulation of DNA-templated transcription"/>
    <property type="evidence" value="ECO:0007669"/>
    <property type="project" value="InterPro"/>
</dbReference>
<keyword evidence="2" id="KW-1133">Transmembrane helix</keyword>
<organism evidence="5 6">
    <name type="scientific">Candidatus Bacteroides merdigallinarum</name>
    <dbReference type="NCBI Taxonomy" id="2838473"/>
    <lineage>
        <taxon>Bacteria</taxon>
        <taxon>Pseudomonadati</taxon>
        <taxon>Bacteroidota</taxon>
        <taxon>Bacteroidia</taxon>
        <taxon>Bacteroidales</taxon>
        <taxon>Bacteroidaceae</taxon>
        <taxon>Bacteroides</taxon>
    </lineage>
</organism>
<dbReference type="AlphaFoldDB" id="A0A9D2J0U7"/>
<dbReference type="SUPFAM" id="SSF50998">
    <property type="entry name" value="Quinoprotein alcohol dehydrogenase-like"/>
    <property type="match status" value="1"/>
</dbReference>
<dbReference type="Pfam" id="PF07495">
    <property type="entry name" value="Y_Y_Y"/>
    <property type="match status" value="1"/>
</dbReference>
<dbReference type="InterPro" id="IPR036388">
    <property type="entry name" value="WH-like_DNA-bd_sf"/>
</dbReference>
<dbReference type="InterPro" id="IPR016032">
    <property type="entry name" value="Sig_transdc_resp-reg_C-effctor"/>
</dbReference>